<comment type="caution">
    <text evidence="4">The sequence shown here is derived from an EMBL/GenBank/DDBJ whole genome shotgun (WGS) entry which is preliminary data.</text>
</comment>
<dbReference type="Gene3D" id="2.60.40.3120">
    <property type="match status" value="1"/>
</dbReference>
<dbReference type="AlphaFoldDB" id="A0A151MRL9"/>
<dbReference type="STRING" id="8496.A0A151MRL9"/>
<organism evidence="4 5">
    <name type="scientific">Alligator mississippiensis</name>
    <name type="common">American alligator</name>
    <dbReference type="NCBI Taxonomy" id="8496"/>
    <lineage>
        <taxon>Eukaryota</taxon>
        <taxon>Metazoa</taxon>
        <taxon>Chordata</taxon>
        <taxon>Craniata</taxon>
        <taxon>Vertebrata</taxon>
        <taxon>Euteleostomi</taxon>
        <taxon>Archelosauria</taxon>
        <taxon>Archosauria</taxon>
        <taxon>Crocodylia</taxon>
        <taxon>Alligatoridae</taxon>
        <taxon>Alligatorinae</taxon>
        <taxon>Alligator</taxon>
    </lineage>
</organism>
<name>A0A151MRL9_ALLMI</name>
<protein>
    <submittedName>
        <fullName evidence="4">Cytosolic carboxypeptidase-like protein 5</fullName>
    </submittedName>
</protein>
<dbReference type="GO" id="GO:0004180">
    <property type="term" value="F:carboxypeptidase activity"/>
    <property type="evidence" value="ECO:0007669"/>
    <property type="project" value="UniProtKB-KW"/>
</dbReference>
<keyword evidence="2" id="KW-0121">Carboxypeptidase</keyword>
<evidence type="ECO:0000313" key="4">
    <source>
        <dbReference type="EMBL" id="KYO27050.1"/>
    </source>
</evidence>
<gene>
    <name evidence="4" type="ORF">Y1Q_0016256</name>
</gene>
<dbReference type="Proteomes" id="UP000050525">
    <property type="component" value="Unassembled WGS sequence"/>
</dbReference>
<keyword evidence="5" id="KW-1185">Reference proteome</keyword>
<evidence type="ECO:0000256" key="1">
    <source>
        <dbReference type="ARBA" id="ARBA00001947"/>
    </source>
</evidence>
<evidence type="ECO:0000259" key="3">
    <source>
        <dbReference type="Pfam" id="PF18027"/>
    </source>
</evidence>
<keyword evidence="2" id="KW-0378">Hydrolase</keyword>
<evidence type="ECO:0000313" key="5">
    <source>
        <dbReference type="Proteomes" id="UP000050525"/>
    </source>
</evidence>
<feature type="domain" description="Cytosolic carboxypeptidase N-terminal" evidence="3">
    <location>
        <begin position="63"/>
        <end position="161"/>
    </location>
</feature>
<accession>A0A151MRL9</accession>
<reference evidence="4 5" key="1">
    <citation type="journal article" date="2012" name="Genome Biol.">
        <title>Sequencing three crocodilian genomes to illuminate the evolution of archosaurs and amniotes.</title>
        <authorList>
            <person name="St John J.A."/>
            <person name="Braun E.L."/>
            <person name="Isberg S.R."/>
            <person name="Miles L.G."/>
            <person name="Chong A.Y."/>
            <person name="Gongora J."/>
            <person name="Dalzell P."/>
            <person name="Moran C."/>
            <person name="Bed'hom B."/>
            <person name="Abzhanov A."/>
            <person name="Burgess S.C."/>
            <person name="Cooksey A.M."/>
            <person name="Castoe T.A."/>
            <person name="Crawford N.G."/>
            <person name="Densmore L.D."/>
            <person name="Drew J.C."/>
            <person name="Edwards S.V."/>
            <person name="Faircloth B.C."/>
            <person name="Fujita M.K."/>
            <person name="Greenwold M.J."/>
            <person name="Hoffmann F.G."/>
            <person name="Howard J.M."/>
            <person name="Iguchi T."/>
            <person name="Janes D.E."/>
            <person name="Khan S.Y."/>
            <person name="Kohno S."/>
            <person name="de Koning A.J."/>
            <person name="Lance S.L."/>
            <person name="McCarthy F.M."/>
            <person name="McCormack J.E."/>
            <person name="Merchant M.E."/>
            <person name="Peterson D.G."/>
            <person name="Pollock D.D."/>
            <person name="Pourmand N."/>
            <person name="Raney B.J."/>
            <person name="Roessler K.A."/>
            <person name="Sanford J.R."/>
            <person name="Sawyer R.H."/>
            <person name="Schmidt C.J."/>
            <person name="Triplett E.W."/>
            <person name="Tuberville T.D."/>
            <person name="Venegas-Anaya M."/>
            <person name="Howard J.T."/>
            <person name="Jarvis E.D."/>
            <person name="Guillette L.J.Jr."/>
            <person name="Glenn T.C."/>
            <person name="Green R.E."/>
            <person name="Ray D.A."/>
        </authorList>
    </citation>
    <scope>NUCLEOTIDE SEQUENCE [LARGE SCALE GENOMIC DNA]</scope>
    <source>
        <strain evidence="4">KSC_2009_1</strain>
    </source>
</reference>
<dbReference type="Pfam" id="PF18027">
    <property type="entry name" value="Pepdidase_M14_N"/>
    <property type="match status" value="1"/>
</dbReference>
<dbReference type="InterPro" id="IPR040626">
    <property type="entry name" value="Pepdidase_M14_N"/>
</dbReference>
<dbReference type="FunFam" id="2.60.40.3120:FF:000002">
    <property type="entry name" value="cytosolic carboxypeptidase-like protein 5 isoform X2"/>
    <property type="match status" value="1"/>
</dbReference>
<dbReference type="PANTHER" id="PTHR12756:SF12">
    <property type="entry name" value="CYTOSOLIC CARBOXYPEPTIDASE-LIKE PROTEIN 5"/>
    <property type="match status" value="1"/>
</dbReference>
<evidence type="ECO:0000256" key="2">
    <source>
        <dbReference type="ARBA" id="ARBA00022645"/>
    </source>
</evidence>
<sequence>MEARCGGLLFSSRFDSGNLAHVEKVEAPEGDGDTGASGSGSVSVSGLPPFGSALPAADYEFNAWTRPDCAGTEHENGNRSWFYFSVKGGAPGKLIKINIVNMNKQSKLYSQGMAPFVRTVPGRPRWERVRDRPAFEMAEAQFVLSFVHRFLEPRGATTYFAFCYPFSYTECQDMLAHLDSRLEPCRYLSPISFPHANQAQ</sequence>
<comment type="cofactor">
    <cofactor evidence="1">
        <name>Zn(2+)</name>
        <dbReference type="ChEBI" id="CHEBI:29105"/>
    </cofactor>
</comment>
<dbReference type="InterPro" id="IPR050821">
    <property type="entry name" value="Cytosolic_carboxypeptidase"/>
</dbReference>
<proteinExistence type="predicted"/>
<dbReference type="PANTHER" id="PTHR12756">
    <property type="entry name" value="CYTOSOLIC CARBOXYPEPTIDASE"/>
    <property type="match status" value="1"/>
</dbReference>
<dbReference type="EMBL" id="AKHW03005434">
    <property type="protein sequence ID" value="KYO27050.1"/>
    <property type="molecule type" value="Genomic_DNA"/>
</dbReference>
<keyword evidence="2" id="KW-0645">Protease</keyword>